<feature type="region of interest" description="Disordered" evidence="1">
    <location>
        <begin position="1"/>
        <end position="90"/>
    </location>
</feature>
<feature type="compositionally biased region" description="Polar residues" evidence="1">
    <location>
        <begin position="78"/>
        <end position="90"/>
    </location>
</feature>
<sequence>MPKSSQTSFKAKSSSNTEAKSKNVKHKSKKSVKPSSEPAPSPAPSPSISSTVPTPPSSIPAALTIPTFTSPSLPKLTTHASVPTSKNISKSTKEAVVQGESMSITTSQVKLPLSKLDVLVSAINVAPLDTGPPTSDKSQVEEPTIETNIATLEKGVDATDVMHMIGEEGSKEPVQKEVSDCLSSARLKMRVKKKKE</sequence>
<name>A0A1S4AX88_TOBAC</name>
<evidence type="ECO:0000256" key="1">
    <source>
        <dbReference type="SAM" id="MobiDB-lite"/>
    </source>
</evidence>
<dbReference type="KEGG" id="nta:107802283"/>
<feature type="compositionally biased region" description="Low complexity" evidence="1">
    <location>
        <begin position="1"/>
        <end position="15"/>
    </location>
</feature>
<dbReference type="OrthoDB" id="10357168at2759"/>
<feature type="compositionally biased region" description="Basic residues" evidence="1">
    <location>
        <begin position="22"/>
        <end position="32"/>
    </location>
</feature>
<protein>
    <submittedName>
        <fullName evidence="2">Flocculation protein FLO11-like</fullName>
    </submittedName>
</protein>
<proteinExistence type="predicted"/>
<dbReference type="AlphaFoldDB" id="A0A1S4AX88"/>
<reference evidence="2" key="1">
    <citation type="submission" date="2025-08" db="UniProtKB">
        <authorList>
            <consortium name="RefSeq"/>
        </authorList>
    </citation>
    <scope>IDENTIFICATION</scope>
</reference>
<organism evidence="2">
    <name type="scientific">Nicotiana tabacum</name>
    <name type="common">Common tobacco</name>
    <dbReference type="NCBI Taxonomy" id="4097"/>
    <lineage>
        <taxon>Eukaryota</taxon>
        <taxon>Viridiplantae</taxon>
        <taxon>Streptophyta</taxon>
        <taxon>Embryophyta</taxon>
        <taxon>Tracheophyta</taxon>
        <taxon>Spermatophyta</taxon>
        <taxon>Magnoliopsida</taxon>
        <taxon>eudicotyledons</taxon>
        <taxon>Gunneridae</taxon>
        <taxon>Pentapetalae</taxon>
        <taxon>asterids</taxon>
        <taxon>lamiids</taxon>
        <taxon>Solanales</taxon>
        <taxon>Solanaceae</taxon>
        <taxon>Nicotianoideae</taxon>
        <taxon>Nicotianeae</taxon>
        <taxon>Nicotiana</taxon>
    </lineage>
</organism>
<dbReference type="RefSeq" id="XP_016481236.1">
    <property type="nucleotide sequence ID" value="XM_016625750.1"/>
</dbReference>
<gene>
    <name evidence="2" type="primary">LOC107802283</name>
</gene>
<dbReference type="PaxDb" id="4097-A0A1S4AX88"/>
<evidence type="ECO:0000313" key="2">
    <source>
        <dbReference type="RefSeq" id="XP_016481236.1"/>
    </source>
</evidence>
<accession>A0A1S4AX88</accession>